<accession>A0ABD3WCP2</accession>
<name>A0ABD3WCP2_SINWO</name>
<reference evidence="1 2" key="1">
    <citation type="submission" date="2024-11" db="EMBL/GenBank/DDBJ databases">
        <title>Chromosome-level genome assembly of the freshwater bivalve Anodonta woodiana.</title>
        <authorList>
            <person name="Chen X."/>
        </authorList>
    </citation>
    <scope>NUCLEOTIDE SEQUENCE [LARGE SCALE GENOMIC DNA]</scope>
    <source>
        <strain evidence="1">MN2024</strain>
        <tissue evidence="1">Gills</tissue>
    </source>
</reference>
<gene>
    <name evidence="1" type="ORF">ACJMK2_039653</name>
</gene>
<organism evidence="1 2">
    <name type="scientific">Sinanodonta woodiana</name>
    <name type="common">Chinese pond mussel</name>
    <name type="synonym">Anodonta woodiana</name>
    <dbReference type="NCBI Taxonomy" id="1069815"/>
    <lineage>
        <taxon>Eukaryota</taxon>
        <taxon>Metazoa</taxon>
        <taxon>Spiralia</taxon>
        <taxon>Lophotrochozoa</taxon>
        <taxon>Mollusca</taxon>
        <taxon>Bivalvia</taxon>
        <taxon>Autobranchia</taxon>
        <taxon>Heteroconchia</taxon>
        <taxon>Palaeoheterodonta</taxon>
        <taxon>Unionida</taxon>
        <taxon>Unionoidea</taxon>
        <taxon>Unionidae</taxon>
        <taxon>Unioninae</taxon>
        <taxon>Sinanodonta</taxon>
    </lineage>
</organism>
<keyword evidence="2" id="KW-1185">Reference proteome</keyword>
<evidence type="ECO:0000313" key="2">
    <source>
        <dbReference type="Proteomes" id="UP001634394"/>
    </source>
</evidence>
<dbReference type="AlphaFoldDB" id="A0ABD3WCP2"/>
<dbReference type="EMBL" id="JBJQND010000007">
    <property type="protein sequence ID" value="KAL3871669.1"/>
    <property type="molecule type" value="Genomic_DNA"/>
</dbReference>
<proteinExistence type="predicted"/>
<sequence>MSESRINDVKSSFNSSDQTMYVRTQKEDCEWMVSGPFEFCVEETIPNVSFNSNIDVQEEEINTFSHLTQNTLEGMCENVMDGIEDVENSRTDKLLKYHGYIYISSKQESCKGLNVQIINGLAVIMRIIMKILWWTCPMKRDRKDRTRQ</sequence>
<protein>
    <submittedName>
        <fullName evidence="1">Uncharacterized protein</fullName>
    </submittedName>
</protein>
<evidence type="ECO:0000313" key="1">
    <source>
        <dbReference type="EMBL" id="KAL3871669.1"/>
    </source>
</evidence>
<dbReference type="Proteomes" id="UP001634394">
    <property type="component" value="Unassembled WGS sequence"/>
</dbReference>
<comment type="caution">
    <text evidence="1">The sequence shown here is derived from an EMBL/GenBank/DDBJ whole genome shotgun (WGS) entry which is preliminary data.</text>
</comment>